<comment type="function">
    <text evidence="6">RNA-binding component of the eukaryotic translation initiation factor 3 (eIF-3) complex, which is involved in protein synthesis of a specialized repertoire of mRNAs and, together with other initiation factors, stimulates binding of mRNA and methionyl-tRNAi to the 40S ribosome. The eIF-3 complex specifically targets and initiates translation of a subset of mRNAs involved in cell proliferation.</text>
</comment>
<feature type="compositionally biased region" description="Basic and acidic residues" evidence="7">
    <location>
        <begin position="827"/>
        <end position="892"/>
    </location>
</feature>
<comment type="subcellular location">
    <subcellularLocation>
        <location evidence="1 6">Cytoplasm</location>
    </subcellularLocation>
</comment>
<evidence type="ECO:0000313" key="9">
    <source>
        <dbReference type="EMBL" id="KAF5368753.1"/>
    </source>
</evidence>
<evidence type="ECO:0000256" key="6">
    <source>
        <dbReference type="HAMAP-Rule" id="MF_03000"/>
    </source>
</evidence>
<dbReference type="EMBL" id="JAACJN010000132">
    <property type="protein sequence ID" value="KAF5368753.1"/>
    <property type="molecule type" value="Genomic_DNA"/>
</dbReference>
<comment type="subunit">
    <text evidence="6">Component of the eukaryotic translation initiation factor 3 (eIF-3) complex.</text>
</comment>
<dbReference type="HAMAP" id="MF_03000">
    <property type="entry name" value="eIF3a"/>
    <property type="match status" value="1"/>
</dbReference>
<dbReference type="GO" id="GO:0071541">
    <property type="term" value="C:eukaryotic translation initiation factor 3 complex, eIF3m"/>
    <property type="evidence" value="ECO:0007669"/>
    <property type="project" value="TreeGrafter"/>
</dbReference>
<accession>A0A8H5LTB3</accession>
<keyword evidence="2 6" id="KW-0963">Cytoplasm</keyword>
<dbReference type="PANTHER" id="PTHR14005:SF0">
    <property type="entry name" value="EUKARYOTIC TRANSLATION INITIATION FACTOR 3 SUBUNIT A"/>
    <property type="match status" value="1"/>
</dbReference>
<feature type="compositionally biased region" description="Basic and acidic residues" evidence="7">
    <location>
        <begin position="1079"/>
        <end position="1090"/>
    </location>
</feature>
<dbReference type="Proteomes" id="UP000518752">
    <property type="component" value="Unassembled WGS sequence"/>
</dbReference>
<reference evidence="9 10" key="1">
    <citation type="journal article" date="2020" name="ISME J.">
        <title>Uncovering the hidden diversity of litter-decomposition mechanisms in mushroom-forming fungi.</title>
        <authorList>
            <person name="Floudas D."/>
            <person name="Bentzer J."/>
            <person name="Ahren D."/>
            <person name="Johansson T."/>
            <person name="Persson P."/>
            <person name="Tunlid A."/>
        </authorList>
    </citation>
    <scope>NUCLEOTIDE SEQUENCE [LARGE SCALE GENOMIC DNA]</scope>
    <source>
        <strain evidence="9 10">CBS 406.79</strain>
    </source>
</reference>
<keyword evidence="4 6" id="KW-0694">RNA-binding</keyword>
<dbReference type="Pfam" id="PF22591">
    <property type="entry name" value="eIF3a_PCI_TPR-like"/>
    <property type="match status" value="1"/>
</dbReference>
<dbReference type="InterPro" id="IPR000717">
    <property type="entry name" value="PCI_dom"/>
</dbReference>
<comment type="similarity">
    <text evidence="6">Belongs to the eIF-3 subunit A family.</text>
</comment>
<dbReference type="InterPro" id="IPR054711">
    <property type="entry name" value="eIF3a_PCI_TPR-like"/>
</dbReference>
<proteinExistence type="inferred from homology"/>
<dbReference type="GO" id="GO:0003743">
    <property type="term" value="F:translation initiation factor activity"/>
    <property type="evidence" value="ECO:0007669"/>
    <property type="project" value="UniProtKB-UniRule"/>
</dbReference>
<name>A0A8H5LTB3_9AGAR</name>
<feature type="compositionally biased region" description="Low complexity" evidence="7">
    <location>
        <begin position="1014"/>
        <end position="1023"/>
    </location>
</feature>
<sequence length="1113" mass="123450">MAPFSKPETVLKQAEGLVSVGQTHAALQSLSEMFSSKRFRSTPLNSLEPIMLRFMELCVEMRKGRAAKEGLMQYKNIAQNSSVGSIEVVVSKFIEMAEAKVKEAQGRAEKAAGVGVDVDDLEAPSTPESILLSSVSFSSSSDPSKDRTDRALVTPSLKFLWESYRTSLETLKNNSRLEGIYTSVAHAAFKFCLAHVRKVEFRRLCDTLRLHLTNVGKYAHQPHSINLSDSDTLQRHLDTRFSQLHTSIELELWQEAFRSVEDIHNLLSMAPKKTVTMKQDIMAGYYEKLSKIFLMSGNALYHAAAWGRYYELAQGKTDAEKAALAAKVVVSALAVPVGSNANSGGSSRLTALLNLSKPPTRAGLLRDALARNVLRLSPPTVKELYHALEVDFDPLTLCETIAPLLAELAAESSPSSESDKENPYTPYLPLLHQALLSRLLAHLSEVYSSIKIDNFIQLIAPLKSSEGHQIFSAAQIESYIMGCARRGELNVRIDHAEGCIVFVDEPFAYGSSSAASGTGSEDDDEEVTNRIFDDGYKRIQPSATALVKTRLSTIAGTLHRSLQVLEAQGVVDKVAVPASSSDKESTPVQSQEERIKTLLANLPAYRKQLILHQSLTARRRQLQQELAARTAAQNQTMQAEALKKAKDAALAHSLAEAREREASRRKAEMERIRRDEAEKYAKGLVEGGVIGKDVVEISCGGFLTRAKIQSSSTPLDTTDLIKMQVIALEKDKSLRASRLKVIAKRIDHLERAYRVSEMPLIKNDYEGQQLRDKEAHIQAQNDLMVETRRQFEEDVETKKRLARMVAEYEKRKVVLVKRKGEEFALKRDKAQRRIESEKQKRREELSKKRADEIAAAKAQEEEEKREAEAEAQRQREEEEARQETEREAQAAKEEEEEEEKRKQEEAEKEEREREDRRKEREAERQKAFEQARLQREREEEAERRRAQRASERAAEKSKPAAPEAPSTGGGVWRRRTAADSPSATPASSVPATPTKGSGFGSRVERDVPARLGSPAPAAAAPAPGKYRPGQGLGGTGGAGWRAREEAKGKGDAPTPPSRTESPAPPASNRVSGIFGSGSAREDKSETKQEEDGFTVVGGGEKKNVWKPKRMAGR</sequence>
<protein>
    <recommendedName>
        <fullName evidence="6">Eukaryotic translation initiation factor 3 subunit A</fullName>
        <shortName evidence="6">eIF3a</shortName>
    </recommendedName>
    <alternativeName>
        <fullName evidence="6">Eukaryotic translation initiation factor 3 110 kDa subunit homolog</fullName>
        <shortName evidence="6">eIF3 p110</shortName>
    </alternativeName>
    <alternativeName>
        <fullName evidence="6">Translation initiation factor eIF3, p110 subunit homolog</fullName>
    </alternativeName>
</protein>
<comment type="caution">
    <text evidence="9">The sequence shown here is derived from an EMBL/GenBank/DDBJ whole genome shotgun (WGS) entry which is preliminary data.</text>
</comment>
<gene>
    <name evidence="6" type="primary">TIF32</name>
    <name evidence="9" type="ORF">D9757_010415</name>
</gene>
<dbReference type="OrthoDB" id="18884at2759"/>
<dbReference type="PANTHER" id="PTHR14005">
    <property type="entry name" value="EUKARYOTIC TRANSLATION INITIATION FACTOR 3, THETA SUBUNIT"/>
    <property type="match status" value="1"/>
</dbReference>
<feature type="compositionally biased region" description="Basic and acidic residues" evidence="7">
    <location>
        <begin position="899"/>
        <end position="958"/>
    </location>
</feature>
<dbReference type="GO" id="GO:0016282">
    <property type="term" value="C:eukaryotic 43S preinitiation complex"/>
    <property type="evidence" value="ECO:0007669"/>
    <property type="project" value="UniProtKB-UniRule"/>
</dbReference>
<dbReference type="GO" id="GO:0001732">
    <property type="term" value="P:formation of cytoplasmic translation initiation complex"/>
    <property type="evidence" value="ECO:0007669"/>
    <property type="project" value="UniProtKB-UniRule"/>
</dbReference>
<dbReference type="GO" id="GO:0043614">
    <property type="term" value="C:multi-eIF complex"/>
    <property type="evidence" value="ECO:0007669"/>
    <property type="project" value="TreeGrafter"/>
</dbReference>
<dbReference type="GO" id="GO:0071540">
    <property type="term" value="C:eukaryotic translation initiation factor 3 complex, eIF3e"/>
    <property type="evidence" value="ECO:0007669"/>
    <property type="project" value="TreeGrafter"/>
</dbReference>
<keyword evidence="3 6" id="KW-0396">Initiation factor</keyword>
<dbReference type="PROSITE" id="PS50250">
    <property type="entry name" value="PCI"/>
    <property type="match status" value="1"/>
</dbReference>
<feature type="domain" description="PCI" evidence="8">
    <location>
        <begin position="321"/>
        <end position="507"/>
    </location>
</feature>
<evidence type="ECO:0000256" key="4">
    <source>
        <dbReference type="ARBA" id="ARBA00022884"/>
    </source>
</evidence>
<keyword evidence="10" id="KW-1185">Reference proteome</keyword>
<dbReference type="Pfam" id="PF01399">
    <property type="entry name" value="PCI"/>
    <property type="match status" value="1"/>
</dbReference>
<dbReference type="GO" id="GO:0003729">
    <property type="term" value="F:mRNA binding"/>
    <property type="evidence" value="ECO:0007669"/>
    <property type="project" value="TreeGrafter"/>
</dbReference>
<feature type="compositionally biased region" description="Basic residues" evidence="7">
    <location>
        <begin position="1104"/>
        <end position="1113"/>
    </location>
</feature>
<feature type="compositionally biased region" description="Gly residues" evidence="7">
    <location>
        <begin position="1030"/>
        <end position="1039"/>
    </location>
</feature>
<dbReference type="GO" id="GO:0033290">
    <property type="term" value="C:eukaryotic 48S preinitiation complex"/>
    <property type="evidence" value="ECO:0007669"/>
    <property type="project" value="UniProtKB-UniRule"/>
</dbReference>
<evidence type="ECO:0000256" key="5">
    <source>
        <dbReference type="ARBA" id="ARBA00022917"/>
    </source>
</evidence>
<dbReference type="FunFam" id="4.10.860.10:FF:000001">
    <property type="entry name" value="Eukaryotic translation initiation factor 3 subunit A"/>
    <property type="match status" value="1"/>
</dbReference>
<dbReference type="Gene3D" id="4.10.860.10">
    <property type="entry name" value="UVR domain"/>
    <property type="match status" value="1"/>
</dbReference>
<feature type="compositionally biased region" description="Basic and acidic residues" evidence="7">
    <location>
        <begin position="1041"/>
        <end position="1050"/>
    </location>
</feature>
<evidence type="ECO:0000256" key="3">
    <source>
        <dbReference type="ARBA" id="ARBA00022540"/>
    </source>
</evidence>
<dbReference type="AlphaFoldDB" id="A0A8H5LTB3"/>
<feature type="region of interest" description="Disordered" evidence="7">
    <location>
        <begin position="827"/>
        <end position="1113"/>
    </location>
</feature>
<evidence type="ECO:0000256" key="1">
    <source>
        <dbReference type="ARBA" id="ARBA00004496"/>
    </source>
</evidence>
<dbReference type="Gene3D" id="1.25.40.860">
    <property type="match status" value="1"/>
</dbReference>
<evidence type="ECO:0000256" key="7">
    <source>
        <dbReference type="SAM" id="MobiDB-lite"/>
    </source>
</evidence>
<evidence type="ECO:0000256" key="2">
    <source>
        <dbReference type="ARBA" id="ARBA00022490"/>
    </source>
</evidence>
<keyword evidence="5 6" id="KW-0648">Protein biosynthesis</keyword>
<evidence type="ECO:0000259" key="8">
    <source>
        <dbReference type="PROSITE" id="PS50250"/>
    </source>
</evidence>
<dbReference type="GO" id="GO:0002188">
    <property type="term" value="P:translation reinitiation"/>
    <property type="evidence" value="ECO:0007669"/>
    <property type="project" value="TreeGrafter"/>
</dbReference>
<organism evidence="9 10">
    <name type="scientific">Collybiopsis confluens</name>
    <dbReference type="NCBI Taxonomy" id="2823264"/>
    <lineage>
        <taxon>Eukaryota</taxon>
        <taxon>Fungi</taxon>
        <taxon>Dikarya</taxon>
        <taxon>Basidiomycota</taxon>
        <taxon>Agaricomycotina</taxon>
        <taxon>Agaricomycetes</taxon>
        <taxon>Agaricomycetidae</taxon>
        <taxon>Agaricales</taxon>
        <taxon>Marasmiineae</taxon>
        <taxon>Omphalotaceae</taxon>
        <taxon>Collybiopsis</taxon>
    </lineage>
</organism>
<evidence type="ECO:0000313" key="10">
    <source>
        <dbReference type="Proteomes" id="UP000518752"/>
    </source>
</evidence>
<feature type="compositionally biased region" description="Low complexity" evidence="7">
    <location>
        <begin position="978"/>
        <end position="994"/>
    </location>
</feature>
<dbReference type="InterPro" id="IPR027512">
    <property type="entry name" value="EIF3A"/>
</dbReference>